<dbReference type="InterPro" id="IPR049551">
    <property type="entry name" value="PKS_DH_C"/>
</dbReference>
<reference evidence="3 4" key="1">
    <citation type="submission" date="2017-02" db="EMBL/GenBank/DDBJ databases">
        <title>Complete genome sequences of Mycobacterium kansasii strains isolated from rhesus macaques.</title>
        <authorList>
            <person name="Panda A."/>
            <person name="Nagaraj S."/>
            <person name="Zhao X."/>
            <person name="Tettelin H."/>
            <person name="Detolla L.J."/>
        </authorList>
    </citation>
    <scope>NUCLEOTIDE SEQUENCE [LARGE SCALE GENOMIC DNA]</scope>
    <source>
        <strain evidence="3 4">11-3813</strain>
    </source>
</reference>
<dbReference type="EMBL" id="MVBM01000001">
    <property type="protein sequence ID" value="OOK81922.1"/>
    <property type="molecule type" value="Genomic_DNA"/>
</dbReference>
<evidence type="ECO:0000313" key="3">
    <source>
        <dbReference type="EMBL" id="OOK81922.1"/>
    </source>
</evidence>
<proteinExistence type="predicted"/>
<dbReference type="Proteomes" id="UP000189229">
    <property type="component" value="Unassembled WGS sequence"/>
</dbReference>
<comment type="caution">
    <text evidence="3">The sequence shown here is derived from an EMBL/GenBank/DDBJ whole genome shotgun (WGS) entry which is preliminary data.</text>
</comment>
<sequence length="200" mass="21121">MDAALSVAAERSGLTSAIAEDIRFAAPLFFNPADGAIVRTELDAASRRFTIRSRSATGRTWTTHATGRLVDAKCLPTKHHVPDASDMAEIDPADLYAALASNGMTYGPGFRRVTSLRANAKQAVATVDARSLDDTRHFVHPGVIDAALHTISPLIEQSVGRALGTIVPSGSTRCACSHPCPNGSRCSPPCTPRIRCAPTS</sequence>
<dbReference type="InterPro" id="IPR020807">
    <property type="entry name" value="PKS_DH"/>
</dbReference>
<dbReference type="InterPro" id="IPR042104">
    <property type="entry name" value="PKS_dehydratase_sf"/>
</dbReference>
<comment type="caution">
    <text evidence="1">Lacks conserved residue(s) required for the propagation of feature annotation.</text>
</comment>
<evidence type="ECO:0000256" key="1">
    <source>
        <dbReference type="PROSITE-ProRule" id="PRU01363"/>
    </source>
</evidence>
<dbReference type="PROSITE" id="PS52019">
    <property type="entry name" value="PKS_MFAS_DH"/>
    <property type="match status" value="1"/>
</dbReference>
<evidence type="ECO:0000313" key="4">
    <source>
        <dbReference type="Proteomes" id="UP000189229"/>
    </source>
</evidence>
<organism evidence="3 4">
    <name type="scientific">Mycobacterium kansasii</name>
    <dbReference type="NCBI Taxonomy" id="1768"/>
    <lineage>
        <taxon>Bacteria</taxon>
        <taxon>Bacillati</taxon>
        <taxon>Actinomycetota</taxon>
        <taxon>Actinomycetes</taxon>
        <taxon>Mycobacteriales</taxon>
        <taxon>Mycobacteriaceae</taxon>
        <taxon>Mycobacterium</taxon>
    </lineage>
</organism>
<evidence type="ECO:0000259" key="2">
    <source>
        <dbReference type="PROSITE" id="PS52019"/>
    </source>
</evidence>
<name>A0A1V3XS27_MYCKA</name>
<feature type="region of interest" description="N-terminal hotdog fold" evidence="1">
    <location>
        <begin position="1"/>
        <end position="76"/>
    </location>
</feature>
<dbReference type="AlphaFoldDB" id="A0A1V3XS27"/>
<dbReference type="GO" id="GO:0016740">
    <property type="term" value="F:transferase activity"/>
    <property type="evidence" value="ECO:0007669"/>
    <property type="project" value="UniProtKB-KW"/>
</dbReference>
<protein>
    <submittedName>
        <fullName evidence="3">Putative acyl transferase</fullName>
    </submittedName>
</protein>
<dbReference type="Pfam" id="PF14765">
    <property type="entry name" value="PS-DH"/>
    <property type="match status" value="1"/>
</dbReference>
<dbReference type="SMART" id="SM00826">
    <property type="entry name" value="PKS_DH"/>
    <property type="match status" value="1"/>
</dbReference>
<dbReference type="InterPro" id="IPR049900">
    <property type="entry name" value="PKS_mFAS_DH"/>
</dbReference>
<feature type="domain" description="PKS/mFAS DH" evidence="2">
    <location>
        <begin position="1"/>
        <end position="200"/>
    </location>
</feature>
<gene>
    <name evidence="3" type="ORF">BZL30_1156</name>
</gene>
<dbReference type="Gene3D" id="3.10.129.110">
    <property type="entry name" value="Polyketide synthase dehydratase"/>
    <property type="match status" value="1"/>
</dbReference>
<keyword evidence="3" id="KW-0808">Transferase</keyword>
<feature type="region of interest" description="C-terminal hotdog fold" evidence="1">
    <location>
        <begin position="87"/>
        <end position="200"/>
    </location>
</feature>
<accession>A0A1V3XS27</accession>